<reference evidence="3 4" key="1">
    <citation type="submission" date="2016-10" db="EMBL/GenBank/DDBJ databases">
        <authorList>
            <person name="de Groot N.N."/>
        </authorList>
    </citation>
    <scope>NUCLEOTIDE SEQUENCE [LARGE SCALE GENOMIC DNA]</scope>
    <source>
        <strain evidence="3 4">CGMCC 1.10238</strain>
    </source>
</reference>
<accession>A0A1H8GJU2</accession>
<protein>
    <submittedName>
        <fullName evidence="3">Uncharacterized protein</fullName>
    </submittedName>
</protein>
<proteinExistence type="predicted"/>
<evidence type="ECO:0000313" key="3">
    <source>
        <dbReference type="EMBL" id="SEN43747.1"/>
    </source>
</evidence>
<dbReference type="AlphaFoldDB" id="A0A1H8GJU2"/>
<dbReference type="RefSeq" id="WP_036588075.1">
    <property type="nucleotide sequence ID" value="NZ_CP076607.1"/>
</dbReference>
<dbReference type="Proteomes" id="UP000683429">
    <property type="component" value="Chromosome"/>
</dbReference>
<sequence length="60" mass="7467">MFNRSLTDINNRLDELRKQRHKINDEIIRLEAEKNLKLSDEYKNKYILDKDKNWNLRVTY</sequence>
<evidence type="ECO:0000313" key="2">
    <source>
        <dbReference type="EMBL" id="QWU14237.1"/>
    </source>
</evidence>
<dbReference type="EMBL" id="CP076607">
    <property type="protein sequence ID" value="QWU14237.1"/>
    <property type="molecule type" value="Genomic_DNA"/>
</dbReference>
<evidence type="ECO:0000313" key="4">
    <source>
        <dbReference type="Proteomes" id="UP000198809"/>
    </source>
</evidence>
<name>A0A1H8GJU2_9BACL</name>
<dbReference type="STRING" id="1333845.SAMN04487895_101527"/>
<keyword evidence="1" id="KW-0175">Coiled coil</keyword>
<organism evidence="3 4">
    <name type="scientific">Paenibacillus sophorae</name>
    <dbReference type="NCBI Taxonomy" id="1333845"/>
    <lineage>
        <taxon>Bacteria</taxon>
        <taxon>Bacillati</taxon>
        <taxon>Bacillota</taxon>
        <taxon>Bacilli</taxon>
        <taxon>Bacillales</taxon>
        <taxon>Paenibacillaceae</taxon>
        <taxon>Paenibacillus</taxon>
    </lineage>
</organism>
<evidence type="ECO:0000313" key="5">
    <source>
        <dbReference type="Proteomes" id="UP000683429"/>
    </source>
</evidence>
<evidence type="ECO:0000256" key="1">
    <source>
        <dbReference type="SAM" id="Coils"/>
    </source>
</evidence>
<keyword evidence="5" id="KW-1185">Reference proteome</keyword>
<dbReference type="EMBL" id="FODH01000001">
    <property type="protein sequence ID" value="SEN43747.1"/>
    <property type="molecule type" value="Genomic_DNA"/>
</dbReference>
<gene>
    <name evidence="2" type="ORF">KP014_20210</name>
    <name evidence="3" type="ORF">SAMN04487895_101527</name>
</gene>
<dbReference type="Proteomes" id="UP000198809">
    <property type="component" value="Unassembled WGS sequence"/>
</dbReference>
<reference evidence="2 5" key="2">
    <citation type="submission" date="2021-06" db="EMBL/GenBank/DDBJ databases">
        <title>Whole genome sequence of Paenibacillus sophorae DSM23020 for comparative genomics.</title>
        <authorList>
            <person name="Kim M.-J."/>
            <person name="Lee G."/>
            <person name="Shin J.-H."/>
        </authorList>
    </citation>
    <scope>NUCLEOTIDE SEQUENCE [LARGE SCALE GENOMIC DNA]</scope>
    <source>
        <strain evidence="2 5">DSM 23020</strain>
    </source>
</reference>
<feature type="coiled-coil region" evidence="1">
    <location>
        <begin position="6"/>
        <end position="33"/>
    </location>
</feature>